<dbReference type="EMBL" id="CP048222">
    <property type="protein sequence ID" value="QHT65566.1"/>
    <property type="molecule type" value="Genomic_DNA"/>
</dbReference>
<dbReference type="Proteomes" id="UP000480178">
    <property type="component" value="Chromosome"/>
</dbReference>
<proteinExistence type="predicted"/>
<dbReference type="Pfam" id="PF19875">
    <property type="entry name" value="DUF6348"/>
    <property type="match status" value="1"/>
</dbReference>
<protein>
    <submittedName>
        <fullName evidence="1">Uncharacterized protein</fullName>
    </submittedName>
</protein>
<sequence>MEKENINLELLDLLQQHGIQAALVNGQVKVKTHPQLTIDSQVNFQEYPQGVASQLDVLVETPDQQIVECFGDIGETKQQARQNNIKNFCRNSFHPLIACFFDYPIQDINVETWQIDSQTYQVYIGNYGTKSNAGVVKGIPDTLFSQLENYIKQIPFNQSYHWIRWYIRYNQGVVDPIEFLIDNQPDEGGSKVIEAIQWPRSDGYYSVRQFILLKKITRSTSYSVEVRRNSIWSWLKSLGK</sequence>
<keyword evidence="2" id="KW-1185">Reference proteome</keyword>
<dbReference type="AlphaFoldDB" id="A0A6C0GC90"/>
<evidence type="ECO:0000313" key="1">
    <source>
        <dbReference type="EMBL" id="QHT65566.1"/>
    </source>
</evidence>
<dbReference type="InterPro" id="IPR045929">
    <property type="entry name" value="DUF6348"/>
</dbReference>
<accession>A0A6C0GC90</accession>
<reference evidence="1 2" key="1">
    <citation type="submission" date="2020-01" db="EMBL/GenBank/DDBJ databases">
        <authorList>
            <person name="Kim M.K."/>
        </authorList>
    </citation>
    <scope>NUCLEOTIDE SEQUENCE [LARGE SCALE GENOMIC DNA]</scope>
    <source>
        <strain evidence="1 2">172606-1</strain>
    </source>
</reference>
<organism evidence="1 2">
    <name type="scientific">Rhodocytophaga rosea</name>
    <dbReference type="NCBI Taxonomy" id="2704465"/>
    <lineage>
        <taxon>Bacteria</taxon>
        <taxon>Pseudomonadati</taxon>
        <taxon>Bacteroidota</taxon>
        <taxon>Cytophagia</taxon>
        <taxon>Cytophagales</taxon>
        <taxon>Rhodocytophagaceae</taxon>
        <taxon>Rhodocytophaga</taxon>
    </lineage>
</organism>
<dbReference type="KEGG" id="rhoz:GXP67_02245"/>
<gene>
    <name evidence="1" type="ORF">GXP67_02245</name>
</gene>
<dbReference type="RefSeq" id="WP_162441648.1">
    <property type="nucleotide sequence ID" value="NZ_CP048222.1"/>
</dbReference>
<evidence type="ECO:0000313" key="2">
    <source>
        <dbReference type="Proteomes" id="UP000480178"/>
    </source>
</evidence>
<name>A0A6C0GC90_9BACT</name>